<dbReference type="RefSeq" id="WP_021652333.1">
    <property type="nucleotide sequence ID" value="NZ_PSQG01000008.1"/>
</dbReference>
<keyword evidence="9 12" id="KW-0949">S-adenosyl-L-methionine</keyword>
<evidence type="ECO:0000259" key="13">
    <source>
        <dbReference type="Pfam" id="PF04452"/>
    </source>
</evidence>
<comment type="catalytic activity">
    <reaction evidence="11 12">
        <text>uridine(1498) in 16S rRNA + S-adenosyl-L-methionine = N(3)-methyluridine(1498) in 16S rRNA + S-adenosyl-L-homocysteine + H(+)</text>
        <dbReference type="Rhea" id="RHEA:42920"/>
        <dbReference type="Rhea" id="RHEA-COMP:10283"/>
        <dbReference type="Rhea" id="RHEA-COMP:10284"/>
        <dbReference type="ChEBI" id="CHEBI:15378"/>
        <dbReference type="ChEBI" id="CHEBI:57856"/>
        <dbReference type="ChEBI" id="CHEBI:59789"/>
        <dbReference type="ChEBI" id="CHEBI:65315"/>
        <dbReference type="ChEBI" id="CHEBI:74502"/>
        <dbReference type="EC" id="2.1.1.193"/>
    </reaction>
</comment>
<comment type="subcellular location">
    <subcellularLocation>
        <location evidence="1 12">Cytoplasm</location>
    </subcellularLocation>
</comment>
<evidence type="ECO:0000313" key="16">
    <source>
        <dbReference type="Proteomes" id="UP000253208"/>
    </source>
</evidence>
<dbReference type="Proteomes" id="UP000253208">
    <property type="component" value="Unassembled WGS sequence"/>
</dbReference>
<dbReference type="InterPro" id="IPR046887">
    <property type="entry name" value="RsmE_PUA-like"/>
</dbReference>
<dbReference type="GO" id="GO:0070475">
    <property type="term" value="P:rRNA base methylation"/>
    <property type="evidence" value="ECO:0007669"/>
    <property type="project" value="TreeGrafter"/>
</dbReference>
<dbReference type="NCBIfam" id="TIGR00046">
    <property type="entry name" value="RsmE family RNA methyltransferase"/>
    <property type="match status" value="1"/>
</dbReference>
<evidence type="ECO:0000259" key="14">
    <source>
        <dbReference type="Pfam" id="PF20260"/>
    </source>
</evidence>
<keyword evidence="5 12" id="KW-0963">Cytoplasm</keyword>
<name>A0A367G178_9FIRM</name>
<evidence type="ECO:0000256" key="9">
    <source>
        <dbReference type="ARBA" id="ARBA00022691"/>
    </source>
</evidence>
<reference evidence="15 16" key="1">
    <citation type="submission" date="2018-02" db="EMBL/GenBank/DDBJ databases">
        <title>Complete genome sequencing of Faecalibacterium prausnitzii strains isolated from the human gut.</title>
        <authorList>
            <person name="Fitzgerald B.C."/>
            <person name="Shkoporov A.N."/>
            <person name="Ross P.R."/>
            <person name="Hill C."/>
        </authorList>
    </citation>
    <scope>NUCLEOTIDE SEQUENCE [LARGE SCALE GENOMIC DNA]</scope>
    <source>
        <strain evidence="15 16">APC942/31-1</strain>
    </source>
</reference>
<evidence type="ECO:0000256" key="1">
    <source>
        <dbReference type="ARBA" id="ARBA00004496"/>
    </source>
</evidence>
<evidence type="ECO:0000256" key="8">
    <source>
        <dbReference type="ARBA" id="ARBA00022679"/>
    </source>
</evidence>
<comment type="function">
    <text evidence="10 12">Specifically methylates the N3 position of the uracil ring of uridine 1498 (m3U1498) in 16S rRNA. Acts on the fully assembled 30S ribosomal subunit.</text>
</comment>
<dbReference type="PANTHER" id="PTHR30027:SF3">
    <property type="entry name" value="16S RRNA (URACIL(1498)-N(3))-METHYLTRANSFERASE"/>
    <property type="match status" value="1"/>
</dbReference>
<evidence type="ECO:0000256" key="6">
    <source>
        <dbReference type="ARBA" id="ARBA00022552"/>
    </source>
</evidence>
<evidence type="ECO:0000256" key="5">
    <source>
        <dbReference type="ARBA" id="ARBA00022490"/>
    </source>
</evidence>
<dbReference type="InterPro" id="IPR029028">
    <property type="entry name" value="Alpha/beta_knot_MTases"/>
</dbReference>
<dbReference type="PANTHER" id="PTHR30027">
    <property type="entry name" value="RIBOSOMAL RNA SMALL SUBUNIT METHYLTRANSFERASE E"/>
    <property type="match status" value="1"/>
</dbReference>
<evidence type="ECO:0000256" key="10">
    <source>
        <dbReference type="ARBA" id="ARBA00025699"/>
    </source>
</evidence>
<evidence type="ECO:0000313" key="15">
    <source>
        <dbReference type="EMBL" id="RCH44385.1"/>
    </source>
</evidence>
<dbReference type="NCBIfam" id="NF008692">
    <property type="entry name" value="PRK11713.1-5"/>
    <property type="match status" value="1"/>
</dbReference>
<keyword evidence="8 12" id="KW-0808">Transferase</keyword>
<evidence type="ECO:0000256" key="7">
    <source>
        <dbReference type="ARBA" id="ARBA00022603"/>
    </source>
</evidence>
<feature type="domain" description="Ribosomal RNA small subunit methyltransferase E methyltransferase" evidence="13">
    <location>
        <begin position="75"/>
        <end position="241"/>
    </location>
</feature>
<dbReference type="EC" id="2.1.1.193" evidence="3 12"/>
<accession>A0A367G178</accession>
<dbReference type="AlphaFoldDB" id="A0A367G178"/>
<dbReference type="GO" id="GO:0070042">
    <property type="term" value="F:rRNA (uridine-N3-)-methyltransferase activity"/>
    <property type="evidence" value="ECO:0007669"/>
    <property type="project" value="TreeGrafter"/>
</dbReference>
<evidence type="ECO:0000256" key="11">
    <source>
        <dbReference type="ARBA" id="ARBA00047944"/>
    </source>
</evidence>
<dbReference type="EMBL" id="PSQG01000008">
    <property type="protein sequence ID" value="RCH44385.1"/>
    <property type="molecule type" value="Genomic_DNA"/>
</dbReference>
<proteinExistence type="inferred from homology"/>
<dbReference type="SUPFAM" id="SSF75217">
    <property type="entry name" value="alpha/beta knot"/>
    <property type="match status" value="1"/>
</dbReference>
<dbReference type="Pfam" id="PF04452">
    <property type="entry name" value="Methyltrans_RNA"/>
    <property type="match status" value="1"/>
</dbReference>
<dbReference type="InterPro" id="IPR046886">
    <property type="entry name" value="RsmE_MTase_dom"/>
</dbReference>
<evidence type="ECO:0000256" key="3">
    <source>
        <dbReference type="ARBA" id="ARBA00012328"/>
    </source>
</evidence>
<dbReference type="Gene3D" id="2.40.240.20">
    <property type="entry name" value="Hypothetical PUA domain-like, domain 1"/>
    <property type="match status" value="1"/>
</dbReference>
<feature type="domain" description="Ribosomal RNA small subunit methyltransferase E PUA-like" evidence="14">
    <location>
        <begin position="20"/>
        <end position="65"/>
    </location>
</feature>
<evidence type="ECO:0000256" key="4">
    <source>
        <dbReference type="ARBA" id="ARBA00013673"/>
    </source>
</evidence>
<evidence type="ECO:0000256" key="12">
    <source>
        <dbReference type="PIRNR" id="PIRNR015601"/>
    </source>
</evidence>
<keyword evidence="7 12" id="KW-0489">Methyltransferase</keyword>
<dbReference type="InterPro" id="IPR015947">
    <property type="entry name" value="PUA-like_sf"/>
</dbReference>
<dbReference type="InterPro" id="IPR006700">
    <property type="entry name" value="RsmE"/>
</dbReference>
<gene>
    <name evidence="15" type="ORF">C4886_06995</name>
</gene>
<evidence type="ECO:0000256" key="2">
    <source>
        <dbReference type="ARBA" id="ARBA00005528"/>
    </source>
</evidence>
<dbReference type="Gene3D" id="3.40.1280.10">
    <property type="match status" value="1"/>
</dbReference>
<dbReference type="InterPro" id="IPR029026">
    <property type="entry name" value="tRNA_m1G_MTases_N"/>
</dbReference>
<organism evidence="15 16">
    <name type="scientific">Blautia obeum</name>
    <dbReference type="NCBI Taxonomy" id="40520"/>
    <lineage>
        <taxon>Bacteria</taxon>
        <taxon>Bacillati</taxon>
        <taxon>Bacillota</taxon>
        <taxon>Clostridia</taxon>
        <taxon>Lachnospirales</taxon>
        <taxon>Lachnospiraceae</taxon>
        <taxon>Blautia</taxon>
    </lineage>
</organism>
<dbReference type="GO" id="GO:0005737">
    <property type="term" value="C:cytoplasm"/>
    <property type="evidence" value="ECO:0007669"/>
    <property type="project" value="UniProtKB-SubCell"/>
</dbReference>
<comment type="similarity">
    <text evidence="2 12">Belongs to the RNA methyltransferase RsmE family.</text>
</comment>
<dbReference type="PIRSF" id="PIRSF015601">
    <property type="entry name" value="MTase_slr0722"/>
    <property type="match status" value="1"/>
</dbReference>
<comment type="caution">
    <text evidence="15">The sequence shown here is derived from an EMBL/GenBank/DDBJ whole genome shotgun (WGS) entry which is preliminary data.</text>
</comment>
<dbReference type="Pfam" id="PF20260">
    <property type="entry name" value="PUA_4"/>
    <property type="match status" value="1"/>
</dbReference>
<dbReference type="SUPFAM" id="SSF88697">
    <property type="entry name" value="PUA domain-like"/>
    <property type="match status" value="1"/>
</dbReference>
<sequence>MQRFFVEPHQIDRDRHEIRITGNDVNHIVNVLRMKKDEELWISDKEKEYHCVIENAGENEVLLHILYVQEPDYELQNRIYLFQGLPKADKMELIIQKAVELGAYSVVPVSTRRCVVKLDNKKAEKKVSRWQQIAESAAKQSKRMLVPEVHSVMTFKEALVYAKELDVLLIPYELAKGMKETKELIRSIEPGKSIGVFIGPEGGFEEQEVADAMEAGAKPITLGHRILRTETAGLAVLSVLMFQLEDE</sequence>
<keyword evidence="6 12" id="KW-0698">rRNA processing</keyword>
<protein>
    <recommendedName>
        <fullName evidence="4 12">Ribosomal RNA small subunit methyltransferase E</fullName>
        <ecNumber evidence="3 12">2.1.1.193</ecNumber>
    </recommendedName>
</protein>
<dbReference type="CDD" id="cd18084">
    <property type="entry name" value="RsmE-like"/>
    <property type="match status" value="1"/>
</dbReference>